<dbReference type="InterPro" id="IPR000772">
    <property type="entry name" value="Ricin_B_lectin"/>
</dbReference>
<dbReference type="SMART" id="SM00458">
    <property type="entry name" value="RICIN"/>
    <property type="match status" value="3"/>
</dbReference>
<dbReference type="PROSITE" id="PS50231">
    <property type="entry name" value="RICIN_B_LECTIN"/>
    <property type="match status" value="3"/>
</dbReference>
<reference evidence="3" key="1">
    <citation type="journal article" date="2014" name="Genome Biol. Evol.">
        <title>The secreted proteins of Achlya hypogyna and Thraustotheca clavata identify the ancestral oomycete secretome and reveal gene acquisitions by horizontal gene transfer.</title>
        <authorList>
            <person name="Misner I."/>
            <person name="Blouin N."/>
            <person name="Leonard G."/>
            <person name="Richards T.A."/>
            <person name="Lane C.E."/>
        </authorList>
    </citation>
    <scope>NUCLEOTIDE SEQUENCE</scope>
    <source>
        <strain evidence="3">ATCC 48635</strain>
    </source>
</reference>
<dbReference type="EMBL" id="KM039030">
    <property type="protein sequence ID" value="AIG56491.1"/>
    <property type="molecule type" value="Genomic_DNA"/>
</dbReference>
<evidence type="ECO:0000256" key="1">
    <source>
        <dbReference type="SAM" id="SignalP"/>
    </source>
</evidence>
<feature type="domain" description="Ricin B lectin" evidence="2">
    <location>
        <begin position="22"/>
        <end position="150"/>
    </location>
</feature>
<dbReference type="AlphaFoldDB" id="A0A0A7CPI6"/>
<feature type="signal peptide" evidence="1">
    <location>
        <begin position="1"/>
        <end position="18"/>
    </location>
</feature>
<dbReference type="Gene3D" id="2.80.10.50">
    <property type="match status" value="1"/>
</dbReference>
<dbReference type="SUPFAM" id="SSF50370">
    <property type="entry name" value="Ricin B-like lectins"/>
    <property type="match status" value="4"/>
</dbReference>
<protein>
    <submittedName>
        <fullName evidence="3">Secreted protein</fullName>
    </submittedName>
</protein>
<name>A0A0A7CPI6_ACHHY</name>
<feature type="domain" description="Ricin B lectin" evidence="2">
    <location>
        <begin position="753"/>
        <end position="873"/>
    </location>
</feature>
<keyword evidence="1" id="KW-0732">Signal</keyword>
<evidence type="ECO:0000259" key="2">
    <source>
        <dbReference type="SMART" id="SM00458"/>
    </source>
</evidence>
<accession>A0A0A7CPI6</accession>
<feature type="domain" description="Ricin B lectin" evidence="2">
    <location>
        <begin position="378"/>
        <end position="568"/>
    </location>
</feature>
<organism evidence="3">
    <name type="scientific">Achlya hypogyna</name>
    <name type="common">Oomycete</name>
    <name type="synonym">Protoachlya hypogyna</name>
    <dbReference type="NCBI Taxonomy" id="1202772"/>
    <lineage>
        <taxon>Eukaryota</taxon>
        <taxon>Sar</taxon>
        <taxon>Stramenopiles</taxon>
        <taxon>Oomycota</taxon>
        <taxon>Saprolegniomycetes</taxon>
        <taxon>Saprolegniales</taxon>
        <taxon>Achlyaceae</taxon>
        <taxon>Achlya</taxon>
    </lineage>
</organism>
<sequence>MLVLQYLSFAAFVVAVSAATGNYRMYTSTNQVLRESKGNIVVGNSDKSANELFEFNDSTGKLMSQSASRCLGGALQPMVLQNAEFNVHMKLRLGLWLCFGDSVNVPWAYDATSMQFKHIYYAGWCLDASTSPVSIYLCDVSLASQRFRLVAASAPPSPTNRRALLDVEDVHRIDVDHHRRLIGDNPPGWELADESEKLLPMRITLQSGGVVQVVGTELYVQETPRNTSNEWFEYNANKQTVRALTPDLGGNACLTLLPSNKLAFSNCCAPDICTSQQFVFYKNRLRHPSSFCVARNQYKPDAGKPMSGIWCNDDRNRDQWLAVYKDPNAPDIGNRRLDAFETRIRASTGMLVSEWNTGLYVNWPVGNANEWFSHDWGAHTFRARSNGQCIDAFWSSDPSVKWWVLKIHTYNCEGGNRNQEWAAEYNHIKHLNHAGMCMEARSDNLLGVNSCKFNGDLIVEAPTDGALRELFHYTNGSGKFLSLSSKQCIGASLQPMILQDAEYNVHMKLRLEQWTCAGYSVNIPWQFDAVTGQIAHKYYRGWCWDASTSPVSVYLCDSSLEFQQFRLVPATMPPPTPRPKLAVRRKLTKSSTDHRRWLTEDNPPSFVLADDTQKLQPMRLTMPGRGIIQSVGDRVYLQSVPANTSDEWFEYNANRQTIRAMADDTGNGSCLTITPNNQLVLTPCCMPRRCPRQQFVVYKNRIRHPSSFCVALNPILPATNPLIGQWCNDLRDNVQFFAVFKEPTGDTEHRRLESYKMRIGALSGMIVSEWNTGLYVNWQVNNANEQFVYDEERHTVRAESNAQCIDAFWTSDPSVKWWVLKLHTYYCGSGNRNQEWAPINSRVKHLNHAGICLEARGDNILGLNACKENWNSEWLQFWR</sequence>
<dbReference type="InterPro" id="IPR035992">
    <property type="entry name" value="Ricin_B-like_lectins"/>
</dbReference>
<proteinExistence type="predicted"/>
<feature type="chain" id="PRO_5002027533" evidence="1">
    <location>
        <begin position="19"/>
        <end position="879"/>
    </location>
</feature>
<evidence type="ECO:0000313" key="3">
    <source>
        <dbReference type="EMBL" id="AIG56491.1"/>
    </source>
</evidence>